<dbReference type="InterPro" id="IPR013149">
    <property type="entry name" value="ADH-like_C"/>
</dbReference>
<dbReference type="SUPFAM" id="SSF50129">
    <property type="entry name" value="GroES-like"/>
    <property type="match status" value="1"/>
</dbReference>
<dbReference type="InterPro" id="IPR011032">
    <property type="entry name" value="GroES-like_sf"/>
</dbReference>
<evidence type="ECO:0000259" key="2">
    <source>
        <dbReference type="Pfam" id="PF00107"/>
    </source>
</evidence>
<dbReference type="EMBL" id="MFKF01000432">
    <property type="protein sequence ID" value="OGG43551.1"/>
    <property type="molecule type" value="Genomic_DNA"/>
</dbReference>
<gene>
    <name evidence="4" type="ORF">A3F84_20490</name>
</gene>
<dbReference type="GO" id="GO:0016491">
    <property type="term" value="F:oxidoreductase activity"/>
    <property type="evidence" value="ECO:0007669"/>
    <property type="project" value="UniProtKB-KW"/>
</dbReference>
<dbReference type="Gene3D" id="3.40.50.720">
    <property type="entry name" value="NAD(P)-binding Rossmann-like Domain"/>
    <property type="match status" value="1"/>
</dbReference>
<dbReference type="Pfam" id="PF00107">
    <property type="entry name" value="ADH_zinc_N"/>
    <property type="match status" value="1"/>
</dbReference>
<dbReference type="PANTHER" id="PTHR43401">
    <property type="entry name" value="L-THREONINE 3-DEHYDROGENASE"/>
    <property type="match status" value="1"/>
</dbReference>
<dbReference type="Proteomes" id="UP000178606">
    <property type="component" value="Unassembled WGS sequence"/>
</dbReference>
<evidence type="ECO:0000313" key="5">
    <source>
        <dbReference type="Proteomes" id="UP000178606"/>
    </source>
</evidence>
<dbReference type="Gene3D" id="3.90.180.10">
    <property type="entry name" value="Medium-chain alcohol dehydrogenases, catalytic domain"/>
    <property type="match status" value="2"/>
</dbReference>
<dbReference type="AlphaFoldDB" id="A0A1F6C334"/>
<feature type="domain" description="Alcohol dehydrogenase-like N-terminal" evidence="3">
    <location>
        <begin position="25"/>
        <end position="85"/>
    </location>
</feature>
<dbReference type="Pfam" id="PF08240">
    <property type="entry name" value="ADH_N"/>
    <property type="match status" value="1"/>
</dbReference>
<feature type="domain" description="Alcohol dehydrogenase-like C-terminal" evidence="2">
    <location>
        <begin position="147"/>
        <end position="278"/>
    </location>
</feature>
<dbReference type="InterPro" id="IPR050129">
    <property type="entry name" value="Zn_alcohol_dh"/>
</dbReference>
<reference evidence="4 5" key="1">
    <citation type="journal article" date="2016" name="Nat. Commun.">
        <title>Thousands of microbial genomes shed light on interconnected biogeochemical processes in an aquifer system.</title>
        <authorList>
            <person name="Anantharaman K."/>
            <person name="Brown C.T."/>
            <person name="Hug L.A."/>
            <person name="Sharon I."/>
            <person name="Castelle C.J."/>
            <person name="Probst A.J."/>
            <person name="Thomas B.C."/>
            <person name="Singh A."/>
            <person name="Wilkins M.J."/>
            <person name="Karaoz U."/>
            <person name="Brodie E.L."/>
            <person name="Williams K.H."/>
            <person name="Hubbard S.S."/>
            <person name="Banfield J.F."/>
        </authorList>
    </citation>
    <scope>NUCLEOTIDE SEQUENCE [LARGE SCALE GENOMIC DNA]</scope>
    <source>
        <strain evidence="5">RIFCSPLOWO2_12_FULL_64_10</strain>
    </source>
</reference>
<protein>
    <recommendedName>
        <fullName evidence="6">Enoyl reductase (ER) domain-containing protein</fullName>
    </recommendedName>
</protein>
<dbReference type="PANTHER" id="PTHR43401:SF2">
    <property type="entry name" value="L-THREONINE 3-DEHYDROGENASE"/>
    <property type="match status" value="1"/>
</dbReference>
<comment type="caution">
    <text evidence="4">The sequence shown here is derived from an EMBL/GenBank/DDBJ whole genome shotgun (WGS) entry which is preliminary data.</text>
</comment>
<sequence>MKAAQLVAPRRFKFVDVPKPEISAPEGILVKVERAAICGSDMPSFAYDHPASAYPMPPGVSIHECIGVVAASRSPRFKEGDWVLALPDRSNGLAEYFTSAAPRAIPLAPFPHKEQILMTQPLGTVVWACRKLPNLLLKDAVVMGQGPMGLLMAHTLSNLGARTVIAMDRLDCRLEVSKKMRATHTVNVDREDPVEAVRRVTDGRMADLAVEIVGHQQETLNRCLELVKRGGTVLAFGVPDDQVYGVDFSRIIRQNITLIGTIGPDVQNDFPMAMDMIVQGRINVAPIITHVLPFEAAQRGFEMFVNRTDGAIKVVLNYDGV</sequence>
<dbReference type="SUPFAM" id="SSF51735">
    <property type="entry name" value="NAD(P)-binding Rossmann-fold domains"/>
    <property type="match status" value="1"/>
</dbReference>
<evidence type="ECO:0008006" key="6">
    <source>
        <dbReference type="Google" id="ProtNLM"/>
    </source>
</evidence>
<name>A0A1F6C334_HANXR</name>
<organism evidence="4 5">
    <name type="scientific">Handelsmanbacteria sp. (strain RIFCSPLOWO2_12_FULL_64_10)</name>
    <dbReference type="NCBI Taxonomy" id="1817868"/>
    <lineage>
        <taxon>Bacteria</taxon>
        <taxon>Candidatus Handelsmaniibacteriota</taxon>
    </lineage>
</organism>
<dbReference type="InterPro" id="IPR036291">
    <property type="entry name" value="NAD(P)-bd_dom_sf"/>
</dbReference>
<evidence type="ECO:0000259" key="3">
    <source>
        <dbReference type="Pfam" id="PF08240"/>
    </source>
</evidence>
<accession>A0A1F6C334</accession>
<proteinExistence type="predicted"/>
<dbReference type="InterPro" id="IPR013154">
    <property type="entry name" value="ADH-like_N"/>
</dbReference>
<evidence type="ECO:0000313" key="4">
    <source>
        <dbReference type="EMBL" id="OGG43551.1"/>
    </source>
</evidence>
<keyword evidence="1" id="KW-0560">Oxidoreductase</keyword>
<evidence type="ECO:0000256" key="1">
    <source>
        <dbReference type="ARBA" id="ARBA00023002"/>
    </source>
</evidence>